<comment type="similarity">
    <text evidence="2 7">Belongs to the group II decarboxylase family.</text>
</comment>
<feature type="modified residue" description="N6-(pyridoxal phosphate)lysine" evidence="6">
    <location>
        <position position="328"/>
    </location>
</feature>
<dbReference type="InterPro" id="IPR015424">
    <property type="entry name" value="PyrdxlP-dep_Trfase"/>
</dbReference>
<dbReference type="Gene3D" id="3.40.640.10">
    <property type="entry name" value="Type I PLP-dependent aspartate aminotransferase-like (Major domain)"/>
    <property type="match status" value="1"/>
</dbReference>
<dbReference type="GO" id="GO:0019752">
    <property type="term" value="P:carboxylic acid metabolic process"/>
    <property type="evidence" value="ECO:0007669"/>
    <property type="project" value="InterPro"/>
</dbReference>
<evidence type="ECO:0000256" key="5">
    <source>
        <dbReference type="ARBA" id="ARBA00023239"/>
    </source>
</evidence>
<dbReference type="CDD" id="cd06450">
    <property type="entry name" value="DOPA_deC_like"/>
    <property type="match status" value="1"/>
</dbReference>
<dbReference type="GO" id="GO:0004782">
    <property type="term" value="F:sulfinoalanine decarboxylase activity"/>
    <property type="evidence" value="ECO:0007669"/>
    <property type="project" value="UniProtKB-EC"/>
</dbReference>
<gene>
    <name evidence="8" type="ORF">MGAL_10B045321</name>
</gene>
<dbReference type="Proteomes" id="UP000596742">
    <property type="component" value="Unassembled WGS sequence"/>
</dbReference>
<evidence type="ECO:0000313" key="8">
    <source>
        <dbReference type="EMBL" id="VDI77747.1"/>
    </source>
</evidence>
<dbReference type="InterPro" id="IPR002129">
    <property type="entry name" value="PyrdxlP-dep_de-COase"/>
</dbReference>
<dbReference type="GO" id="GO:0030170">
    <property type="term" value="F:pyridoxal phosphate binding"/>
    <property type="evidence" value="ECO:0007669"/>
    <property type="project" value="InterPro"/>
</dbReference>
<organism evidence="8 9">
    <name type="scientific">Mytilus galloprovincialis</name>
    <name type="common">Mediterranean mussel</name>
    <dbReference type="NCBI Taxonomy" id="29158"/>
    <lineage>
        <taxon>Eukaryota</taxon>
        <taxon>Metazoa</taxon>
        <taxon>Spiralia</taxon>
        <taxon>Lophotrochozoa</taxon>
        <taxon>Mollusca</taxon>
        <taxon>Bivalvia</taxon>
        <taxon>Autobranchia</taxon>
        <taxon>Pteriomorphia</taxon>
        <taxon>Mytilida</taxon>
        <taxon>Mytiloidea</taxon>
        <taxon>Mytilidae</taxon>
        <taxon>Mytilinae</taxon>
        <taxon>Mytilus</taxon>
    </lineage>
</organism>
<protein>
    <submittedName>
        <fullName evidence="8">Sulfinoalanine decarboxylase</fullName>
        <ecNumber evidence="8">4.1.1.29</ecNumber>
    </submittedName>
</protein>
<dbReference type="InterPro" id="IPR021115">
    <property type="entry name" value="Pyridoxal-P_BS"/>
</dbReference>
<proteinExistence type="inferred from homology"/>
<reference evidence="8" key="1">
    <citation type="submission" date="2018-11" db="EMBL/GenBank/DDBJ databases">
        <authorList>
            <person name="Alioto T."/>
            <person name="Alioto T."/>
        </authorList>
    </citation>
    <scope>NUCLEOTIDE SEQUENCE</scope>
</reference>
<accession>A0A8B6HEC3</accession>
<sequence>MENGQTTSTRNGVGDVKKLKMERNTMNGATNGANGAPAEDQHHFLTKLMDMMITEGIDKANDRKNKIVEFKHPKELEKILDLKLKDPTNDDRLLDICNDVIKYSVKTGHPRFFNQLFGGLDEYTLGGAWLTETLNASQYTYEVSPVFTLMEQCVIRKMLRLAGIENGDGIFCPGGSISNMYALNVARYQRFPDCKTKGMQALPKICVLASEKAHYSVKKGAGFLGIGMDNVLPIQTDDQGRMCPKALEETIQDCISKGIVPYIVNATSGSTVLGAYDPLEAIADICEKYKIWMHVDGAWGAGCLLSRKYKGFMKGIERADSLTWNPHKLMGTNLQASVFLTKHKTVLLDAHSAKAKYLFQQDKFYDVSYDTGDKSIQCGRKVDALKVWTMWKAKGDAGLEEDIDNLFSCSRYLTQLAKARDGFKMVQEPQCTNVCFWYIPKRLRGKPETEEWWEQIGKVAPVIKQRMVEKGTLLIGYQPDGELVNFFRMVFANNAVTKSDVEFIVDEIDRLGCDL</sequence>
<comment type="caution">
    <text evidence="8">The sequence shown here is derived from an EMBL/GenBank/DDBJ whole genome shotgun (WGS) entry which is preliminary data.</text>
</comment>
<keyword evidence="4 6" id="KW-0663">Pyridoxal phosphate</keyword>
<dbReference type="PANTHER" id="PTHR45677:SF8">
    <property type="entry name" value="CYSTEINE SULFINIC ACID DECARBOXYLASE"/>
    <property type="match status" value="1"/>
</dbReference>
<keyword evidence="5 7" id="KW-0456">Lyase</keyword>
<comment type="cofactor">
    <cofactor evidence="1 6 7">
        <name>pyridoxal 5'-phosphate</name>
        <dbReference type="ChEBI" id="CHEBI:597326"/>
    </cofactor>
</comment>
<name>A0A8B6HEC3_MYTGA</name>
<dbReference type="Gene3D" id="3.90.1150.170">
    <property type="match status" value="1"/>
</dbReference>
<dbReference type="SUPFAM" id="SSF53383">
    <property type="entry name" value="PLP-dependent transferases"/>
    <property type="match status" value="1"/>
</dbReference>
<evidence type="ECO:0000256" key="6">
    <source>
        <dbReference type="PIRSR" id="PIRSR602129-50"/>
    </source>
</evidence>
<keyword evidence="9" id="KW-1185">Reference proteome</keyword>
<evidence type="ECO:0000256" key="1">
    <source>
        <dbReference type="ARBA" id="ARBA00001933"/>
    </source>
</evidence>
<evidence type="ECO:0000256" key="4">
    <source>
        <dbReference type="ARBA" id="ARBA00022898"/>
    </source>
</evidence>
<dbReference type="PROSITE" id="PS00392">
    <property type="entry name" value="DDC_GAD_HDC_YDC"/>
    <property type="match status" value="1"/>
</dbReference>
<dbReference type="GO" id="GO:0005737">
    <property type="term" value="C:cytoplasm"/>
    <property type="evidence" value="ECO:0007669"/>
    <property type="project" value="TreeGrafter"/>
</dbReference>
<dbReference type="OrthoDB" id="392571at2759"/>
<dbReference type="EMBL" id="UYJE01009877">
    <property type="protein sequence ID" value="VDI77747.1"/>
    <property type="molecule type" value="Genomic_DNA"/>
</dbReference>
<evidence type="ECO:0000313" key="9">
    <source>
        <dbReference type="Proteomes" id="UP000596742"/>
    </source>
</evidence>
<evidence type="ECO:0000256" key="7">
    <source>
        <dbReference type="RuleBase" id="RU000382"/>
    </source>
</evidence>
<dbReference type="AlphaFoldDB" id="A0A8B6HEC3"/>
<keyword evidence="3" id="KW-0210">Decarboxylase</keyword>
<dbReference type="InterPro" id="IPR015421">
    <property type="entry name" value="PyrdxlP-dep_Trfase_major"/>
</dbReference>
<dbReference type="Pfam" id="PF00282">
    <property type="entry name" value="Pyridoxal_deC"/>
    <property type="match status" value="1"/>
</dbReference>
<evidence type="ECO:0000256" key="3">
    <source>
        <dbReference type="ARBA" id="ARBA00022793"/>
    </source>
</evidence>
<evidence type="ECO:0000256" key="2">
    <source>
        <dbReference type="ARBA" id="ARBA00009533"/>
    </source>
</evidence>
<dbReference type="PANTHER" id="PTHR45677">
    <property type="entry name" value="GLUTAMATE DECARBOXYLASE-RELATED"/>
    <property type="match status" value="1"/>
</dbReference>
<dbReference type="EC" id="4.1.1.29" evidence="8"/>